<evidence type="ECO:0000313" key="2">
    <source>
        <dbReference type="Proteomes" id="UP000287563"/>
    </source>
</evidence>
<keyword evidence="2" id="KW-1185">Reference proteome</keyword>
<proteinExistence type="predicted"/>
<dbReference type="InterPro" id="IPR024510">
    <property type="entry name" value="DUF2589"/>
</dbReference>
<evidence type="ECO:0000313" key="1">
    <source>
        <dbReference type="EMBL" id="RWX54666.1"/>
    </source>
</evidence>
<organism evidence="1 2">
    <name type="scientific">Photobacterium chitinilyticum</name>
    <dbReference type="NCBI Taxonomy" id="2485123"/>
    <lineage>
        <taxon>Bacteria</taxon>
        <taxon>Pseudomonadati</taxon>
        <taxon>Pseudomonadota</taxon>
        <taxon>Gammaproteobacteria</taxon>
        <taxon>Vibrionales</taxon>
        <taxon>Vibrionaceae</taxon>
        <taxon>Photobacterium</taxon>
    </lineage>
</organism>
<dbReference type="AlphaFoldDB" id="A0A444JNI0"/>
<reference evidence="1 2" key="1">
    <citation type="submission" date="2018-11" db="EMBL/GenBank/DDBJ databases">
        <title>Photobacterium sp. BEI247 sp. nov., a marine bacterium isolated from Yongle Blue Hole in the South China Sea.</title>
        <authorList>
            <person name="Wang X."/>
        </authorList>
    </citation>
    <scope>NUCLEOTIDE SEQUENCE [LARGE SCALE GENOMIC DNA]</scope>
    <source>
        <strain evidence="2">BEI247</strain>
    </source>
</reference>
<dbReference type="Pfam" id="PF11655">
    <property type="entry name" value="DUF2589"/>
    <property type="match status" value="1"/>
</dbReference>
<dbReference type="EMBL" id="RJLM01000006">
    <property type="protein sequence ID" value="RWX54666.1"/>
    <property type="molecule type" value="Genomic_DNA"/>
</dbReference>
<accession>A0A444JNI0</accession>
<dbReference type="RefSeq" id="WP_128784935.1">
    <property type="nucleotide sequence ID" value="NZ_JAKJSG010000059.1"/>
</dbReference>
<sequence>MMKPNNSLESVVGGIAKAMNGATEGVEKKNRQMLRDYFYADEQGNLSAKTVTVMIPSAKDGNTMHAVEMPIFGLVPITPLSVGQVEFEVDAHASQPKLDNVNDTQLRLDIGKKALLWNPKNNCTVKITLANDEPLTGDVYIYDITNR</sequence>
<protein>
    <submittedName>
        <fullName evidence="1">DUF2589 domain-containing protein</fullName>
    </submittedName>
</protein>
<gene>
    <name evidence="1" type="ORF">EDI28_16425</name>
</gene>
<dbReference type="Proteomes" id="UP000287563">
    <property type="component" value="Unassembled WGS sequence"/>
</dbReference>
<comment type="caution">
    <text evidence="1">The sequence shown here is derived from an EMBL/GenBank/DDBJ whole genome shotgun (WGS) entry which is preliminary data.</text>
</comment>
<name>A0A444JNI0_9GAMM</name>